<dbReference type="EMBL" id="BOMV01000073">
    <property type="protein sequence ID" value="GIE99577.1"/>
    <property type="molecule type" value="Genomic_DNA"/>
</dbReference>
<dbReference type="InterPro" id="IPR013766">
    <property type="entry name" value="Thioredoxin_domain"/>
</dbReference>
<sequence>MVLLSVAVAILTVLVLIDLVLSAAVIRRLRDTERQLVEITTPPQTGMAPGEAMPDFTAEGGDFSRADLAGRAALVAFFSSGCRHCPAQAERLAERADDLAARGVTVVSVLGVGDDDELSPLLRKAGRLVTEPGFGPLAGAFQVDSTPTLLMFDEAGVLVANGHGVDEVLGGR</sequence>
<dbReference type="SUPFAM" id="SSF52833">
    <property type="entry name" value="Thioredoxin-like"/>
    <property type="match status" value="1"/>
</dbReference>
<accession>A0A919N2D6</accession>
<name>A0A919N2D6_9ACTN</name>
<dbReference type="InterPro" id="IPR000866">
    <property type="entry name" value="AhpC/TSA"/>
</dbReference>
<dbReference type="GO" id="GO:0016209">
    <property type="term" value="F:antioxidant activity"/>
    <property type="evidence" value="ECO:0007669"/>
    <property type="project" value="InterPro"/>
</dbReference>
<dbReference type="Proteomes" id="UP000636960">
    <property type="component" value="Unassembled WGS sequence"/>
</dbReference>
<evidence type="ECO:0000313" key="3">
    <source>
        <dbReference type="Proteomes" id="UP000636960"/>
    </source>
</evidence>
<dbReference type="GO" id="GO:0016491">
    <property type="term" value="F:oxidoreductase activity"/>
    <property type="evidence" value="ECO:0007669"/>
    <property type="project" value="InterPro"/>
</dbReference>
<protein>
    <recommendedName>
        <fullName evidence="1">Thioredoxin domain-containing protein</fullName>
    </recommendedName>
</protein>
<evidence type="ECO:0000259" key="1">
    <source>
        <dbReference type="PROSITE" id="PS51352"/>
    </source>
</evidence>
<dbReference type="PROSITE" id="PS51352">
    <property type="entry name" value="THIOREDOXIN_2"/>
    <property type="match status" value="1"/>
</dbReference>
<dbReference type="InterPro" id="IPR036249">
    <property type="entry name" value="Thioredoxin-like_sf"/>
</dbReference>
<dbReference type="AlphaFoldDB" id="A0A919N2D6"/>
<gene>
    <name evidence="2" type="ORF">Ari01nite_70420</name>
</gene>
<dbReference type="CDD" id="cd02966">
    <property type="entry name" value="TlpA_like_family"/>
    <property type="match status" value="1"/>
</dbReference>
<dbReference type="RefSeq" id="WP_203786559.1">
    <property type="nucleotide sequence ID" value="NZ_BOMV01000073.1"/>
</dbReference>
<dbReference type="Pfam" id="PF00578">
    <property type="entry name" value="AhpC-TSA"/>
    <property type="match status" value="1"/>
</dbReference>
<organism evidence="2 3">
    <name type="scientific">Paractinoplanes rishiriensis</name>
    <dbReference type="NCBI Taxonomy" id="1050105"/>
    <lineage>
        <taxon>Bacteria</taxon>
        <taxon>Bacillati</taxon>
        <taxon>Actinomycetota</taxon>
        <taxon>Actinomycetes</taxon>
        <taxon>Micromonosporales</taxon>
        <taxon>Micromonosporaceae</taxon>
        <taxon>Paractinoplanes</taxon>
    </lineage>
</organism>
<reference evidence="2" key="1">
    <citation type="submission" date="2021-01" db="EMBL/GenBank/DDBJ databases">
        <title>Whole genome shotgun sequence of Actinoplanes rishiriensis NBRC 108556.</title>
        <authorList>
            <person name="Komaki H."/>
            <person name="Tamura T."/>
        </authorList>
    </citation>
    <scope>NUCLEOTIDE SEQUENCE</scope>
    <source>
        <strain evidence="2">NBRC 108556</strain>
    </source>
</reference>
<keyword evidence="3" id="KW-1185">Reference proteome</keyword>
<dbReference type="Gene3D" id="3.40.30.10">
    <property type="entry name" value="Glutaredoxin"/>
    <property type="match status" value="1"/>
</dbReference>
<proteinExistence type="predicted"/>
<comment type="caution">
    <text evidence="2">The sequence shown here is derived from an EMBL/GenBank/DDBJ whole genome shotgun (WGS) entry which is preliminary data.</text>
</comment>
<evidence type="ECO:0000313" key="2">
    <source>
        <dbReference type="EMBL" id="GIE99577.1"/>
    </source>
</evidence>
<feature type="domain" description="Thioredoxin" evidence="1">
    <location>
        <begin position="47"/>
        <end position="172"/>
    </location>
</feature>